<keyword evidence="3" id="KW-0309">Germination</keyword>
<evidence type="ECO:0000256" key="1">
    <source>
        <dbReference type="ARBA" id="ARBA00004635"/>
    </source>
</evidence>
<evidence type="ECO:0000256" key="3">
    <source>
        <dbReference type="ARBA" id="ARBA00022544"/>
    </source>
</evidence>
<dbReference type="NCBIfam" id="TIGR02887">
    <property type="entry name" value="spore_ger_x_C"/>
    <property type="match status" value="1"/>
</dbReference>
<dbReference type="Pfam" id="PF05504">
    <property type="entry name" value="Spore_GerAC"/>
    <property type="match status" value="1"/>
</dbReference>
<proteinExistence type="inferred from homology"/>
<dbReference type="EMBL" id="JBHMAG010000020">
    <property type="protein sequence ID" value="MFB9755983.1"/>
    <property type="molecule type" value="Genomic_DNA"/>
</dbReference>
<comment type="subcellular location">
    <subcellularLocation>
        <location evidence="1">Membrane</location>
        <topology evidence="1">Lipid-anchor</topology>
    </subcellularLocation>
</comment>
<evidence type="ECO:0000256" key="6">
    <source>
        <dbReference type="ARBA" id="ARBA00023139"/>
    </source>
</evidence>
<protein>
    <submittedName>
        <fullName evidence="10">Ger(X)C family spore germination protein</fullName>
    </submittedName>
</protein>
<evidence type="ECO:0000313" key="10">
    <source>
        <dbReference type="EMBL" id="MFB9755983.1"/>
    </source>
</evidence>
<evidence type="ECO:0000259" key="9">
    <source>
        <dbReference type="Pfam" id="PF25198"/>
    </source>
</evidence>
<comment type="caution">
    <text evidence="10">The sequence shown here is derived from an EMBL/GenBank/DDBJ whole genome shotgun (WGS) entry which is preliminary data.</text>
</comment>
<evidence type="ECO:0000256" key="2">
    <source>
        <dbReference type="ARBA" id="ARBA00007886"/>
    </source>
</evidence>
<dbReference type="Proteomes" id="UP001589619">
    <property type="component" value="Unassembled WGS sequence"/>
</dbReference>
<name>A0ABV5W660_9BACL</name>
<dbReference type="InterPro" id="IPR046953">
    <property type="entry name" value="Spore_GerAC-like_C"/>
</dbReference>
<dbReference type="InterPro" id="IPR057336">
    <property type="entry name" value="GerAC_N"/>
</dbReference>
<dbReference type="InterPro" id="IPR008844">
    <property type="entry name" value="Spore_GerAC-like"/>
</dbReference>
<feature type="domain" description="Spore germination protein N-terminal" evidence="9">
    <location>
        <begin position="29"/>
        <end position="202"/>
    </location>
</feature>
<keyword evidence="11" id="KW-1185">Reference proteome</keyword>
<sequence>MRRLRGEKLLLLVCAVCCLFGLTGCWDLAEVNQLAIGSLAGGDVDPKTNNQIVYYHIINPSAIAAQRGTTVKAPVYSYRVEAPTLAQLSKKSSDVIPRELFPDQFQSYLVSERFARQGLEPFINFIERQYNRRTDLYLLVTDTPMEEMMDTFTLLEKVPGRYLRSLVEWQAKSSSTVSLKSRIKDLIENMESSRLTVLPLVSLHQPTQADNTARYEKIDGSKSSIQVNGGAVFNKDTMIGKLDLLDVSVYHLLKGDTKIFYSNIELPSGPVDLSATKIKSKKRLSLVEGKPVLEVNLRASLVILNNEQKVKLTTANVAEIKEAFNDQIKALGEAFFQHYTEKGWDLFGLEESVKNKRGEQWAQAREDNKLWRKTIIRVQASSTLRDVGGAIDPYKGAH</sequence>
<evidence type="ECO:0000259" key="8">
    <source>
        <dbReference type="Pfam" id="PF05504"/>
    </source>
</evidence>
<keyword evidence="4" id="KW-0732">Signal</keyword>
<evidence type="ECO:0000256" key="7">
    <source>
        <dbReference type="ARBA" id="ARBA00023288"/>
    </source>
</evidence>
<keyword evidence="5" id="KW-0472">Membrane</keyword>
<dbReference type="PROSITE" id="PS51257">
    <property type="entry name" value="PROKAR_LIPOPROTEIN"/>
    <property type="match status" value="1"/>
</dbReference>
<keyword evidence="6" id="KW-0564">Palmitate</keyword>
<keyword evidence="7" id="KW-0449">Lipoprotein</keyword>
<reference evidence="10 11" key="1">
    <citation type="submission" date="2024-09" db="EMBL/GenBank/DDBJ databases">
        <authorList>
            <person name="Sun Q."/>
            <person name="Mori K."/>
        </authorList>
    </citation>
    <scope>NUCLEOTIDE SEQUENCE [LARGE SCALE GENOMIC DNA]</scope>
    <source>
        <strain evidence="10 11">JCM 12520</strain>
    </source>
</reference>
<dbReference type="PANTHER" id="PTHR35789">
    <property type="entry name" value="SPORE GERMINATION PROTEIN B3"/>
    <property type="match status" value="1"/>
</dbReference>
<dbReference type="Gene3D" id="3.30.300.210">
    <property type="entry name" value="Nutrient germinant receptor protein C, domain 3"/>
    <property type="match status" value="1"/>
</dbReference>
<dbReference type="RefSeq" id="WP_344913551.1">
    <property type="nucleotide sequence ID" value="NZ_BAAAYO010000012.1"/>
</dbReference>
<dbReference type="PANTHER" id="PTHR35789:SF1">
    <property type="entry name" value="SPORE GERMINATION PROTEIN B3"/>
    <property type="match status" value="1"/>
</dbReference>
<evidence type="ECO:0000256" key="5">
    <source>
        <dbReference type="ARBA" id="ARBA00023136"/>
    </source>
</evidence>
<feature type="domain" description="Spore germination GerAC-like C-terminal" evidence="8">
    <location>
        <begin position="228"/>
        <end position="388"/>
    </location>
</feature>
<accession>A0ABV5W660</accession>
<dbReference type="InterPro" id="IPR038501">
    <property type="entry name" value="Spore_GerAC_C_sf"/>
</dbReference>
<dbReference type="Pfam" id="PF25198">
    <property type="entry name" value="Spore_GerAC_N"/>
    <property type="match status" value="1"/>
</dbReference>
<evidence type="ECO:0000313" key="11">
    <source>
        <dbReference type="Proteomes" id="UP001589619"/>
    </source>
</evidence>
<organism evidence="10 11">
    <name type="scientific">Paenibacillus hodogayensis</name>
    <dbReference type="NCBI Taxonomy" id="279208"/>
    <lineage>
        <taxon>Bacteria</taxon>
        <taxon>Bacillati</taxon>
        <taxon>Bacillota</taxon>
        <taxon>Bacilli</taxon>
        <taxon>Bacillales</taxon>
        <taxon>Paenibacillaceae</taxon>
        <taxon>Paenibacillus</taxon>
    </lineage>
</organism>
<gene>
    <name evidence="10" type="ORF">ACFFNY_30785</name>
</gene>
<evidence type="ECO:0000256" key="4">
    <source>
        <dbReference type="ARBA" id="ARBA00022729"/>
    </source>
</evidence>
<comment type="similarity">
    <text evidence="2">Belongs to the GerABKC lipoprotein family.</text>
</comment>